<accession>A0A1J4QBX4</accession>
<dbReference type="Proteomes" id="UP000243073">
    <property type="component" value="Unassembled WGS sequence"/>
</dbReference>
<dbReference type="Pfam" id="PF01155">
    <property type="entry name" value="HypA"/>
    <property type="match status" value="1"/>
</dbReference>
<evidence type="ECO:0000313" key="6">
    <source>
        <dbReference type="Proteomes" id="UP000243073"/>
    </source>
</evidence>
<dbReference type="GO" id="GO:0016151">
    <property type="term" value="F:nickel cation binding"/>
    <property type="evidence" value="ECO:0007669"/>
    <property type="project" value="UniProtKB-UniRule"/>
</dbReference>
<name>A0A1J4QBX4_9GAMM</name>
<dbReference type="STRING" id="1414654.BFR47_06185"/>
<proteinExistence type="inferred from homology"/>
<gene>
    <name evidence="4" type="primary">hypA</name>
    <name evidence="5" type="ORF">BFR47_06185</name>
</gene>
<protein>
    <recommendedName>
        <fullName evidence="4">Hydrogenase maturation factor HypA</fullName>
    </recommendedName>
</protein>
<sequence>MHELSVVRALLTQLEPYQHKVITRIRIEVGTMSCVDGERLQFCFDMVKGEAGLCDAELIIDIVPARAECRDCGRYFAPSGPGDACDCGSYDYTLASGRQLLLTEIGFE</sequence>
<evidence type="ECO:0000256" key="3">
    <source>
        <dbReference type="ARBA" id="ARBA00022833"/>
    </source>
</evidence>
<keyword evidence="3 4" id="KW-0862">Zinc</keyword>
<keyword evidence="1 4" id="KW-0533">Nickel</keyword>
<dbReference type="AlphaFoldDB" id="A0A1J4QBX4"/>
<dbReference type="Gene3D" id="3.30.2320.80">
    <property type="match status" value="1"/>
</dbReference>
<feature type="binding site" evidence="4">
    <location>
        <position position="2"/>
    </location>
    <ligand>
        <name>Ni(2+)</name>
        <dbReference type="ChEBI" id="CHEBI:49786"/>
    </ligand>
</feature>
<organism evidence="5 6">
    <name type="scientific">Oceanisphaera psychrotolerans</name>
    <dbReference type="NCBI Taxonomy" id="1414654"/>
    <lineage>
        <taxon>Bacteria</taxon>
        <taxon>Pseudomonadati</taxon>
        <taxon>Pseudomonadota</taxon>
        <taxon>Gammaproteobacteria</taxon>
        <taxon>Aeromonadales</taxon>
        <taxon>Aeromonadaceae</taxon>
        <taxon>Oceanisphaera</taxon>
    </lineage>
</organism>
<evidence type="ECO:0000313" key="5">
    <source>
        <dbReference type="EMBL" id="OIN04483.1"/>
    </source>
</evidence>
<feature type="binding site" evidence="4">
    <location>
        <position position="69"/>
    </location>
    <ligand>
        <name>Zn(2+)</name>
        <dbReference type="ChEBI" id="CHEBI:29105"/>
    </ligand>
</feature>
<feature type="binding site" evidence="4">
    <location>
        <position position="85"/>
    </location>
    <ligand>
        <name>Zn(2+)</name>
        <dbReference type="ChEBI" id="CHEBI:29105"/>
    </ligand>
</feature>
<feature type="binding site" evidence="4">
    <location>
        <position position="72"/>
    </location>
    <ligand>
        <name>Zn(2+)</name>
        <dbReference type="ChEBI" id="CHEBI:29105"/>
    </ligand>
</feature>
<dbReference type="GO" id="GO:0051604">
    <property type="term" value="P:protein maturation"/>
    <property type="evidence" value="ECO:0007669"/>
    <property type="project" value="InterPro"/>
</dbReference>
<feature type="binding site" evidence="4">
    <location>
        <position position="87"/>
    </location>
    <ligand>
        <name>Zn(2+)</name>
        <dbReference type="ChEBI" id="CHEBI:29105"/>
    </ligand>
</feature>
<dbReference type="GO" id="GO:0008270">
    <property type="term" value="F:zinc ion binding"/>
    <property type="evidence" value="ECO:0007669"/>
    <property type="project" value="UniProtKB-UniRule"/>
</dbReference>
<dbReference type="HAMAP" id="MF_00213">
    <property type="entry name" value="HypA_HybF"/>
    <property type="match status" value="1"/>
</dbReference>
<evidence type="ECO:0000256" key="4">
    <source>
        <dbReference type="HAMAP-Rule" id="MF_00213"/>
    </source>
</evidence>
<dbReference type="PANTHER" id="PTHR34535:SF3">
    <property type="entry name" value="HYDROGENASE MATURATION FACTOR HYPA"/>
    <property type="match status" value="1"/>
</dbReference>
<comment type="caution">
    <text evidence="5">The sequence shown here is derived from an EMBL/GenBank/DDBJ whole genome shotgun (WGS) entry which is preliminary data.</text>
</comment>
<keyword evidence="2 4" id="KW-0479">Metal-binding</keyword>
<evidence type="ECO:0000256" key="2">
    <source>
        <dbReference type="ARBA" id="ARBA00022723"/>
    </source>
</evidence>
<dbReference type="PANTHER" id="PTHR34535">
    <property type="entry name" value="HYDROGENASE MATURATION FACTOR HYPA"/>
    <property type="match status" value="1"/>
</dbReference>
<dbReference type="PIRSF" id="PIRSF004761">
    <property type="entry name" value="Hydrgn_mat_HypA"/>
    <property type="match status" value="1"/>
</dbReference>
<evidence type="ECO:0000256" key="1">
    <source>
        <dbReference type="ARBA" id="ARBA00022596"/>
    </source>
</evidence>
<dbReference type="OrthoDB" id="288014at2"/>
<reference evidence="5 6" key="1">
    <citation type="submission" date="2016-07" db="EMBL/GenBank/DDBJ databases">
        <title>Draft Genome Sequence of Oceanisphaera psychrotolerans, isolated from coastal sediment samples.</title>
        <authorList>
            <person name="Zhuo S."/>
            <person name="Ruan Z."/>
        </authorList>
    </citation>
    <scope>NUCLEOTIDE SEQUENCE [LARGE SCALE GENOMIC DNA]</scope>
    <source>
        <strain evidence="5 6">LAM-WHM-ZC</strain>
    </source>
</reference>
<keyword evidence="6" id="KW-1185">Reference proteome</keyword>
<comment type="similarity">
    <text evidence="4">Belongs to the HypA/HybF family.</text>
</comment>
<dbReference type="RefSeq" id="WP_071473969.1">
    <property type="nucleotide sequence ID" value="NZ_MDKE01000068.1"/>
</dbReference>
<dbReference type="EMBL" id="MDKE01000068">
    <property type="protein sequence ID" value="OIN04483.1"/>
    <property type="molecule type" value="Genomic_DNA"/>
</dbReference>
<comment type="function">
    <text evidence="4">Involved in the maturation of [NiFe] hydrogenases. Required for nickel insertion into the metal center of the hydrogenase.</text>
</comment>
<dbReference type="InterPro" id="IPR000688">
    <property type="entry name" value="HypA/HybF"/>
</dbReference>